<comment type="caution">
    <text evidence="1">The sequence shown here is derived from an EMBL/GenBank/DDBJ whole genome shotgun (WGS) entry which is preliminary data.</text>
</comment>
<keyword evidence="2" id="KW-1185">Reference proteome</keyword>
<dbReference type="EMBL" id="CAUYUJ010021505">
    <property type="protein sequence ID" value="CAK0905128.1"/>
    <property type="molecule type" value="Genomic_DNA"/>
</dbReference>
<sequence length="87" mass="8849">MCAAPKTPKISEHLNISPDVLAEALCIQALQKKLSLNSAKLSGRLGTSPALLATGASSATFDCAPCGAASTARASGIPLYPRPSLKQ</sequence>
<name>A0ABN9XYU9_9DINO</name>
<reference evidence="1" key="1">
    <citation type="submission" date="2023-10" db="EMBL/GenBank/DDBJ databases">
        <authorList>
            <person name="Chen Y."/>
            <person name="Shah S."/>
            <person name="Dougan E. K."/>
            <person name="Thang M."/>
            <person name="Chan C."/>
        </authorList>
    </citation>
    <scope>NUCLEOTIDE SEQUENCE [LARGE SCALE GENOMIC DNA]</scope>
</reference>
<evidence type="ECO:0000313" key="1">
    <source>
        <dbReference type="EMBL" id="CAK0905128.1"/>
    </source>
</evidence>
<protein>
    <submittedName>
        <fullName evidence="1">Uncharacterized protein</fullName>
    </submittedName>
</protein>
<evidence type="ECO:0000313" key="2">
    <source>
        <dbReference type="Proteomes" id="UP001189429"/>
    </source>
</evidence>
<dbReference type="Proteomes" id="UP001189429">
    <property type="component" value="Unassembled WGS sequence"/>
</dbReference>
<feature type="non-terminal residue" evidence="1">
    <location>
        <position position="87"/>
    </location>
</feature>
<organism evidence="1 2">
    <name type="scientific">Prorocentrum cordatum</name>
    <dbReference type="NCBI Taxonomy" id="2364126"/>
    <lineage>
        <taxon>Eukaryota</taxon>
        <taxon>Sar</taxon>
        <taxon>Alveolata</taxon>
        <taxon>Dinophyceae</taxon>
        <taxon>Prorocentrales</taxon>
        <taxon>Prorocentraceae</taxon>
        <taxon>Prorocentrum</taxon>
    </lineage>
</organism>
<proteinExistence type="predicted"/>
<accession>A0ABN9XYU9</accession>
<gene>
    <name evidence="1" type="ORF">PCOR1329_LOCUS80922</name>
</gene>